<evidence type="ECO:0000256" key="2">
    <source>
        <dbReference type="SAM" id="MobiDB-lite"/>
    </source>
</evidence>
<dbReference type="STRING" id="1764295.A0A5B8MKB6"/>
<dbReference type="PANTHER" id="PTHR15004">
    <property type="entry name" value="GLUTAMYL-TRNA(GLN) AMIDOTRANSFERASE SUBUNIT C, MITOCHONDRIAL"/>
    <property type="match status" value="1"/>
</dbReference>
<evidence type="ECO:0000313" key="4">
    <source>
        <dbReference type="Proteomes" id="UP000316726"/>
    </source>
</evidence>
<keyword evidence="1" id="KW-0150">Chloroplast</keyword>
<keyword evidence="1" id="KW-0496">Mitochondrion</keyword>
<dbReference type="PANTHER" id="PTHR15004:SF0">
    <property type="entry name" value="GLUTAMYL-TRNA(GLN) AMIDOTRANSFERASE SUBUNIT C, MITOCHONDRIAL"/>
    <property type="match status" value="1"/>
</dbReference>
<reference evidence="3 4" key="1">
    <citation type="submission" date="2018-07" db="EMBL/GenBank/DDBJ databases">
        <title>The complete nuclear genome of the prasinophyte Chloropicon primus (CCMP1205).</title>
        <authorList>
            <person name="Pombert J.-F."/>
            <person name="Otis C."/>
            <person name="Turmel M."/>
            <person name="Lemieux C."/>
        </authorList>
    </citation>
    <scope>NUCLEOTIDE SEQUENCE [LARGE SCALE GENOMIC DNA]</scope>
    <source>
        <strain evidence="3 4">CCMP1205</strain>
    </source>
</reference>
<dbReference type="GO" id="GO:0006450">
    <property type="term" value="P:regulation of translational fidelity"/>
    <property type="evidence" value="ECO:0007669"/>
    <property type="project" value="InterPro"/>
</dbReference>
<dbReference type="InterPro" id="IPR003837">
    <property type="entry name" value="GatC"/>
</dbReference>
<dbReference type="GO" id="GO:0005524">
    <property type="term" value="F:ATP binding"/>
    <property type="evidence" value="ECO:0007669"/>
    <property type="project" value="UniProtKB-KW"/>
</dbReference>
<comment type="subunit">
    <text evidence="1">Subunit of the heterotrimeric GatCAB amidotransferase (AdT) complex, composed of A, B and C subunits.</text>
</comment>
<dbReference type="EC" id="6.3.5.-" evidence="1"/>
<dbReference type="Gene3D" id="1.10.20.60">
    <property type="entry name" value="Glu-tRNAGln amidotransferase C subunit, N-terminal domain"/>
    <property type="match status" value="1"/>
</dbReference>
<comment type="similarity">
    <text evidence="1">Belongs to the GatC family.</text>
</comment>
<dbReference type="AlphaFoldDB" id="A0A5B8MKB6"/>
<dbReference type="GO" id="GO:0009507">
    <property type="term" value="C:chloroplast"/>
    <property type="evidence" value="ECO:0007669"/>
    <property type="project" value="UniProtKB-SubCell"/>
</dbReference>
<evidence type="ECO:0000313" key="3">
    <source>
        <dbReference type="EMBL" id="QDZ20829.1"/>
    </source>
</evidence>
<dbReference type="GO" id="GO:0050567">
    <property type="term" value="F:glutaminyl-tRNA synthase (glutamine-hydrolyzing) activity"/>
    <property type="evidence" value="ECO:0007669"/>
    <property type="project" value="UniProtKB-UniRule"/>
</dbReference>
<dbReference type="EMBL" id="CP031037">
    <property type="protein sequence ID" value="QDZ20829.1"/>
    <property type="molecule type" value="Genomic_DNA"/>
</dbReference>
<dbReference type="GO" id="GO:0016740">
    <property type="term" value="F:transferase activity"/>
    <property type="evidence" value="ECO:0007669"/>
    <property type="project" value="UniProtKB-KW"/>
</dbReference>
<keyword evidence="4" id="KW-1185">Reference proteome</keyword>
<comment type="function">
    <text evidence="1">Allows the formation of correctly charged Gln-tRNA(Gln) through the transamidation of misacylated Glu-tRNA(Gln) in chloroplasts and mitochondria. The reaction takes place in the presence of glutamine and ATP through an activated gamma-phospho-Glu-tRNA(Gln).</text>
</comment>
<evidence type="ECO:0000256" key="1">
    <source>
        <dbReference type="HAMAP-Rule" id="MF_03149"/>
    </source>
</evidence>
<dbReference type="GO" id="GO:0030956">
    <property type="term" value="C:glutamyl-tRNA(Gln) amidotransferase complex"/>
    <property type="evidence" value="ECO:0007669"/>
    <property type="project" value="UniProtKB-UniRule"/>
</dbReference>
<accession>A0A5B8MKB6</accession>
<keyword evidence="1" id="KW-0934">Plastid</keyword>
<comment type="subcellular location">
    <subcellularLocation>
        <location evidence="1">Mitochondrion</location>
    </subcellularLocation>
    <subcellularLocation>
        <location evidence="1">Plastid</location>
        <location evidence="1">Chloroplast</location>
    </subcellularLocation>
</comment>
<organism evidence="3 4">
    <name type="scientific">Chloropicon primus</name>
    <dbReference type="NCBI Taxonomy" id="1764295"/>
    <lineage>
        <taxon>Eukaryota</taxon>
        <taxon>Viridiplantae</taxon>
        <taxon>Chlorophyta</taxon>
        <taxon>Chloropicophyceae</taxon>
        <taxon>Chloropicales</taxon>
        <taxon>Chloropicaceae</taxon>
        <taxon>Chloropicon</taxon>
    </lineage>
</organism>
<dbReference type="NCBIfam" id="TIGR00135">
    <property type="entry name" value="gatC"/>
    <property type="match status" value="1"/>
</dbReference>
<dbReference type="InterPro" id="IPR036113">
    <property type="entry name" value="Asp/Glu-ADT_sf_sub_c"/>
</dbReference>
<proteinExistence type="inferred from homology"/>
<name>A0A5B8MKB6_9CHLO</name>
<keyword evidence="1" id="KW-0436">Ligase</keyword>
<dbReference type="GO" id="GO:0070681">
    <property type="term" value="P:glutaminyl-tRNAGln biosynthesis via transamidation"/>
    <property type="evidence" value="ECO:0007669"/>
    <property type="project" value="UniProtKB-UniRule"/>
</dbReference>
<sequence length="161" mass="18060">MSAARVLRSYLHKCGPVMGLKGRLPSSSSQDWQKSRPNVRVVGKEAFSTQAAAGKREPAGGSSLAKPDLRKLAQLAKVSLTEEQIEDFQPKVDRVVDWFAQLQEVDLEESEIQDFEVVDTAGRSELREDVPREYENREELLSQIPLMEGEYIKLPKTTTEG</sequence>
<dbReference type="GO" id="GO:0005739">
    <property type="term" value="C:mitochondrion"/>
    <property type="evidence" value="ECO:0007669"/>
    <property type="project" value="UniProtKB-SubCell"/>
</dbReference>
<comment type="catalytic activity">
    <reaction evidence="1">
        <text>L-glutamyl-tRNA(Gln) + L-glutamine + ATP + H2O = L-glutaminyl-tRNA(Gln) + L-glutamate + ADP + phosphate + H(+)</text>
        <dbReference type="Rhea" id="RHEA:17521"/>
        <dbReference type="Rhea" id="RHEA-COMP:9681"/>
        <dbReference type="Rhea" id="RHEA-COMP:9684"/>
        <dbReference type="ChEBI" id="CHEBI:15377"/>
        <dbReference type="ChEBI" id="CHEBI:15378"/>
        <dbReference type="ChEBI" id="CHEBI:29985"/>
        <dbReference type="ChEBI" id="CHEBI:30616"/>
        <dbReference type="ChEBI" id="CHEBI:43474"/>
        <dbReference type="ChEBI" id="CHEBI:58359"/>
        <dbReference type="ChEBI" id="CHEBI:78520"/>
        <dbReference type="ChEBI" id="CHEBI:78521"/>
        <dbReference type="ChEBI" id="CHEBI:456216"/>
    </reaction>
</comment>
<dbReference type="Pfam" id="PF02686">
    <property type="entry name" value="GatC"/>
    <property type="match status" value="1"/>
</dbReference>
<dbReference type="SUPFAM" id="SSF141000">
    <property type="entry name" value="Glu-tRNAGln amidotransferase C subunit"/>
    <property type="match status" value="1"/>
</dbReference>
<keyword evidence="3" id="KW-0808">Transferase</keyword>
<dbReference type="HAMAP" id="MF_00122">
    <property type="entry name" value="GatC"/>
    <property type="match status" value="1"/>
</dbReference>
<feature type="region of interest" description="Disordered" evidence="2">
    <location>
        <begin position="45"/>
        <end position="65"/>
    </location>
</feature>
<dbReference type="OrthoDB" id="2020502at2759"/>
<keyword evidence="1" id="KW-0648">Protein biosynthesis</keyword>
<gene>
    <name evidence="1" type="primary">GATC</name>
    <name evidence="3" type="ORF">A3770_04p33470</name>
</gene>
<dbReference type="GO" id="GO:0032543">
    <property type="term" value="P:mitochondrial translation"/>
    <property type="evidence" value="ECO:0007669"/>
    <property type="project" value="UniProtKB-UniRule"/>
</dbReference>
<keyword evidence="1" id="KW-0067">ATP-binding</keyword>
<dbReference type="Proteomes" id="UP000316726">
    <property type="component" value="Chromosome 4"/>
</dbReference>
<keyword evidence="1" id="KW-0547">Nucleotide-binding</keyword>
<protein>
    <recommendedName>
        <fullName evidence="1">Glutamyl-tRNA(Gln) amidotransferase subunit C, chloroplastic/mitochondrial</fullName>
        <shortName evidence="1">Glu-AdT subunit C</shortName>
        <ecNumber evidence="1">6.3.5.-</ecNumber>
    </recommendedName>
</protein>